<sequence length="62" mass="7030">MPSTKVKEAAHRLIDQLPDEVSWDELAYQIEVRASIERGLADADAGRIIPQEDIEKHFGITR</sequence>
<protein>
    <submittedName>
        <fullName evidence="1">Uncharacterized protein</fullName>
    </submittedName>
</protein>
<organism evidence="1 2">
    <name type="scientific">Candidatus Muproteobacteria bacterium RIFCSPHIGHO2_01_FULL_65_16</name>
    <dbReference type="NCBI Taxonomy" id="1817764"/>
    <lineage>
        <taxon>Bacteria</taxon>
        <taxon>Pseudomonadati</taxon>
        <taxon>Pseudomonadota</taxon>
        <taxon>Candidatus Muproteobacteria</taxon>
    </lineage>
</organism>
<dbReference type="EMBL" id="MFSY01000117">
    <property type="protein sequence ID" value="OGI44613.1"/>
    <property type="molecule type" value="Genomic_DNA"/>
</dbReference>
<reference evidence="1 2" key="1">
    <citation type="journal article" date="2016" name="Nat. Commun.">
        <title>Thousands of microbial genomes shed light on interconnected biogeochemical processes in an aquifer system.</title>
        <authorList>
            <person name="Anantharaman K."/>
            <person name="Brown C.T."/>
            <person name="Hug L.A."/>
            <person name="Sharon I."/>
            <person name="Castelle C.J."/>
            <person name="Probst A.J."/>
            <person name="Thomas B.C."/>
            <person name="Singh A."/>
            <person name="Wilkins M.J."/>
            <person name="Karaoz U."/>
            <person name="Brodie E.L."/>
            <person name="Williams K.H."/>
            <person name="Hubbard S.S."/>
            <person name="Banfield J.F."/>
        </authorList>
    </citation>
    <scope>NUCLEOTIDE SEQUENCE [LARGE SCALE GENOMIC DNA]</scope>
</reference>
<proteinExistence type="predicted"/>
<gene>
    <name evidence="1" type="ORF">A2637_04880</name>
</gene>
<dbReference type="Proteomes" id="UP000179360">
    <property type="component" value="Unassembled WGS sequence"/>
</dbReference>
<evidence type="ECO:0000313" key="2">
    <source>
        <dbReference type="Proteomes" id="UP000179360"/>
    </source>
</evidence>
<accession>A0A1F6THK2</accession>
<name>A0A1F6THK2_9PROT</name>
<comment type="caution">
    <text evidence="1">The sequence shown here is derived from an EMBL/GenBank/DDBJ whole genome shotgun (WGS) entry which is preliminary data.</text>
</comment>
<dbReference type="AlphaFoldDB" id="A0A1F6THK2"/>
<evidence type="ECO:0000313" key="1">
    <source>
        <dbReference type="EMBL" id="OGI44613.1"/>
    </source>
</evidence>